<feature type="compositionally biased region" description="Pro residues" evidence="8">
    <location>
        <begin position="22"/>
        <end position="42"/>
    </location>
</feature>
<evidence type="ECO:0000313" key="10">
    <source>
        <dbReference type="EMBL" id="ROT60904.1"/>
    </source>
</evidence>
<evidence type="ECO:0000256" key="4">
    <source>
        <dbReference type="ARBA" id="ARBA00022723"/>
    </source>
</evidence>
<dbReference type="InterPro" id="IPR029052">
    <property type="entry name" value="Metallo-depent_PP-like"/>
</dbReference>
<dbReference type="PRINTS" id="PR01607">
    <property type="entry name" value="APYRASEFAMLY"/>
</dbReference>
<dbReference type="Gene3D" id="3.60.21.10">
    <property type="match status" value="1"/>
</dbReference>
<reference evidence="10 11" key="2">
    <citation type="submission" date="2019-01" db="EMBL/GenBank/DDBJ databases">
        <title>The decoding of complex shrimp genome reveals the adaptation for benthos swimmer, frequently molting mechanism and breeding impact on genome.</title>
        <authorList>
            <person name="Sun Y."/>
            <person name="Gao Y."/>
            <person name="Yu Y."/>
        </authorList>
    </citation>
    <scope>NUCLEOTIDE SEQUENCE [LARGE SCALE GENOMIC DNA]</scope>
    <source>
        <tissue evidence="10">Muscle</tissue>
    </source>
</reference>
<dbReference type="GO" id="GO:0008253">
    <property type="term" value="F:5'-nucleotidase activity"/>
    <property type="evidence" value="ECO:0007669"/>
    <property type="project" value="UniProtKB-EC"/>
</dbReference>
<keyword evidence="6 7" id="KW-0378">Hydrolase</keyword>
<dbReference type="InterPro" id="IPR036907">
    <property type="entry name" value="5'-Nucleotdase_C_sf"/>
</dbReference>
<evidence type="ECO:0000256" key="5">
    <source>
        <dbReference type="ARBA" id="ARBA00022741"/>
    </source>
</evidence>
<dbReference type="EC" id="3.1.3.5" evidence="3"/>
<dbReference type="SUPFAM" id="SSF55816">
    <property type="entry name" value="5'-nucleotidase (syn. UDP-sugar hydrolase), C-terminal domain"/>
    <property type="match status" value="1"/>
</dbReference>
<feature type="region of interest" description="Disordered" evidence="8">
    <location>
        <begin position="1"/>
        <end position="98"/>
    </location>
</feature>
<evidence type="ECO:0000259" key="9">
    <source>
        <dbReference type="Pfam" id="PF02872"/>
    </source>
</evidence>
<dbReference type="STRING" id="6689.A0A423S9K8"/>
<protein>
    <recommendedName>
        <fullName evidence="3">5'-nucleotidase</fullName>
        <ecNumber evidence="3">3.1.3.5</ecNumber>
    </recommendedName>
</protein>
<feature type="compositionally biased region" description="Pro residues" evidence="8">
    <location>
        <begin position="49"/>
        <end position="74"/>
    </location>
</feature>
<accession>A0A423S9K8</accession>
<dbReference type="InterPro" id="IPR006179">
    <property type="entry name" value="5_nucleotidase/apyrase"/>
</dbReference>
<dbReference type="EMBL" id="QCYY01004492">
    <property type="protein sequence ID" value="ROT60904.1"/>
    <property type="molecule type" value="Genomic_DNA"/>
</dbReference>
<dbReference type="GO" id="GO:0046872">
    <property type="term" value="F:metal ion binding"/>
    <property type="evidence" value="ECO:0007669"/>
    <property type="project" value="UniProtKB-KW"/>
</dbReference>
<comment type="catalytic activity">
    <reaction evidence="1">
        <text>a ribonucleoside 5'-phosphate + H2O = a ribonucleoside + phosphate</text>
        <dbReference type="Rhea" id="RHEA:12484"/>
        <dbReference type="ChEBI" id="CHEBI:15377"/>
        <dbReference type="ChEBI" id="CHEBI:18254"/>
        <dbReference type="ChEBI" id="CHEBI:43474"/>
        <dbReference type="ChEBI" id="CHEBI:58043"/>
        <dbReference type="EC" id="3.1.3.5"/>
    </reaction>
</comment>
<evidence type="ECO:0000256" key="8">
    <source>
        <dbReference type="SAM" id="MobiDB-lite"/>
    </source>
</evidence>
<dbReference type="OrthoDB" id="7722975at2759"/>
<dbReference type="AlphaFoldDB" id="A0A423S9K8"/>
<dbReference type="Pfam" id="PF02872">
    <property type="entry name" value="5_nucleotid_C"/>
    <property type="match status" value="1"/>
</dbReference>
<dbReference type="SUPFAM" id="SSF56300">
    <property type="entry name" value="Metallo-dependent phosphatases"/>
    <property type="match status" value="1"/>
</dbReference>
<evidence type="ECO:0000313" key="11">
    <source>
        <dbReference type="Proteomes" id="UP000283509"/>
    </source>
</evidence>
<keyword evidence="11" id="KW-1185">Reference proteome</keyword>
<comment type="caution">
    <text evidence="10">The sequence shown here is derived from an EMBL/GenBank/DDBJ whole genome shotgun (WGS) entry which is preliminary data.</text>
</comment>
<dbReference type="Gene3D" id="3.90.780.10">
    <property type="entry name" value="5'-Nucleotidase, C-terminal domain"/>
    <property type="match status" value="1"/>
</dbReference>
<reference evidence="10 11" key="1">
    <citation type="submission" date="2018-04" db="EMBL/GenBank/DDBJ databases">
        <authorList>
            <person name="Zhang X."/>
            <person name="Yuan J."/>
            <person name="Li F."/>
            <person name="Xiang J."/>
        </authorList>
    </citation>
    <scope>NUCLEOTIDE SEQUENCE [LARGE SCALE GENOMIC DNA]</scope>
    <source>
        <tissue evidence="10">Muscle</tissue>
    </source>
</reference>
<organism evidence="10 11">
    <name type="scientific">Penaeus vannamei</name>
    <name type="common">Whiteleg shrimp</name>
    <name type="synonym">Litopenaeus vannamei</name>
    <dbReference type="NCBI Taxonomy" id="6689"/>
    <lineage>
        <taxon>Eukaryota</taxon>
        <taxon>Metazoa</taxon>
        <taxon>Ecdysozoa</taxon>
        <taxon>Arthropoda</taxon>
        <taxon>Crustacea</taxon>
        <taxon>Multicrustacea</taxon>
        <taxon>Malacostraca</taxon>
        <taxon>Eumalacostraca</taxon>
        <taxon>Eucarida</taxon>
        <taxon>Decapoda</taxon>
        <taxon>Dendrobranchiata</taxon>
        <taxon>Penaeoidea</taxon>
        <taxon>Penaeidae</taxon>
        <taxon>Penaeus</taxon>
    </lineage>
</organism>
<proteinExistence type="inferred from homology"/>
<dbReference type="GO" id="GO:0006196">
    <property type="term" value="P:AMP catabolic process"/>
    <property type="evidence" value="ECO:0007669"/>
    <property type="project" value="TreeGrafter"/>
</dbReference>
<dbReference type="FunFam" id="3.90.780.10:FF:000001">
    <property type="entry name" value="NT5E isoform 3"/>
    <property type="match status" value="1"/>
</dbReference>
<name>A0A423S9K8_PENVA</name>
<feature type="domain" description="5'-Nucleotidase C-terminal" evidence="9">
    <location>
        <begin position="175"/>
        <end position="352"/>
    </location>
</feature>
<evidence type="ECO:0000256" key="1">
    <source>
        <dbReference type="ARBA" id="ARBA00000815"/>
    </source>
</evidence>
<comment type="similarity">
    <text evidence="2 7">Belongs to the 5'-nucleotidase family.</text>
</comment>
<evidence type="ECO:0000256" key="7">
    <source>
        <dbReference type="RuleBase" id="RU362119"/>
    </source>
</evidence>
<sequence length="427" mass="47075">MNPYPPPNPSLSYPLPHRRLPLPSPSLLPPSPVFLPPPPSPPQEYRYPLPFPPLPPSFPPHPSSFLSPTPPPADIPLTHSPSPPPGDSDPSTEPSVGQYPTVVTQASGRRVLVVQAYAFGKYLGHLEVTFDAAGEVKSWRGNPVLMDNTVEEDPRILSELVPFQEQVESVVKEEIGKTYVFLDGTRVNCRMKECNLGNLQTDAIVHMNTKYPDDARWARTALAILNGGGIRASIDERASNGTITMEDILTVAPFQNTIDIVELKGRHVKEMFEYSVQNYDITGQNLFGGFLQVSGFVVVYDLNLPVGQRVVRLQARCVSCRVPEMKDVKEDEVYQVAMPSYLANGGDGYEVIRDNKVEHHLTGLLDTDAFSQYIMLNTPIYQGLENRILYINSNDLCPGSTAGRPQGFLGAVVLAIMVVVLAGRFEI</sequence>
<dbReference type="PANTHER" id="PTHR11575:SF24">
    <property type="entry name" value="5'-NUCLEOTIDASE"/>
    <property type="match status" value="1"/>
</dbReference>
<dbReference type="InterPro" id="IPR008334">
    <property type="entry name" value="5'-Nucleotdase_C"/>
</dbReference>
<keyword evidence="4" id="KW-0479">Metal-binding</keyword>
<dbReference type="Proteomes" id="UP000283509">
    <property type="component" value="Unassembled WGS sequence"/>
</dbReference>
<evidence type="ECO:0000256" key="6">
    <source>
        <dbReference type="ARBA" id="ARBA00022801"/>
    </source>
</evidence>
<dbReference type="GO" id="GO:0005886">
    <property type="term" value="C:plasma membrane"/>
    <property type="evidence" value="ECO:0007669"/>
    <property type="project" value="TreeGrafter"/>
</dbReference>
<gene>
    <name evidence="10" type="ORF">C7M84_021432</name>
</gene>
<dbReference type="PANTHER" id="PTHR11575">
    <property type="entry name" value="5'-NUCLEOTIDASE-RELATED"/>
    <property type="match status" value="1"/>
</dbReference>
<evidence type="ECO:0000256" key="3">
    <source>
        <dbReference type="ARBA" id="ARBA00012643"/>
    </source>
</evidence>
<evidence type="ECO:0000256" key="2">
    <source>
        <dbReference type="ARBA" id="ARBA00006654"/>
    </source>
</evidence>
<keyword evidence="5 7" id="KW-0547">Nucleotide-binding</keyword>
<dbReference type="GO" id="GO:0000166">
    <property type="term" value="F:nucleotide binding"/>
    <property type="evidence" value="ECO:0007669"/>
    <property type="project" value="UniProtKB-KW"/>
</dbReference>